<protein>
    <submittedName>
        <fullName evidence="12">Uncharacterized protein</fullName>
    </submittedName>
</protein>
<dbReference type="InterPro" id="IPR004928">
    <property type="entry name" value="PSI_PsaH"/>
</dbReference>
<evidence type="ECO:0000313" key="12">
    <source>
        <dbReference type="EMBL" id="CAD7701456.1"/>
    </source>
</evidence>
<comment type="similarity">
    <text evidence="3">Belongs to the psaH family.</text>
</comment>
<dbReference type="Proteomes" id="UP000708148">
    <property type="component" value="Unassembled WGS sequence"/>
</dbReference>
<reference evidence="12" key="1">
    <citation type="submission" date="2020-12" db="EMBL/GenBank/DDBJ databases">
        <authorList>
            <person name="Iha C."/>
        </authorList>
    </citation>
    <scope>NUCLEOTIDE SEQUENCE</scope>
</reference>
<proteinExistence type="inferred from homology"/>
<evidence type="ECO:0000256" key="2">
    <source>
        <dbReference type="ARBA" id="ARBA00004581"/>
    </source>
</evidence>
<dbReference type="PANTHER" id="PTHR34787:SF1">
    <property type="entry name" value="PHOTOSYSTEM I REACTION CENTER SUBUNIT VI-2, CHLOROPLASTIC"/>
    <property type="match status" value="1"/>
</dbReference>
<keyword evidence="4" id="KW-0150">Chloroplast</keyword>
<comment type="subcellular location">
    <subcellularLocation>
        <location evidence="2">Plastid</location>
        <location evidence="2">Chloroplast thylakoid membrane</location>
        <topology evidence="2">Single-pass membrane protein</topology>
    </subcellularLocation>
</comment>
<keyword evidence="7" id="KW-0812">Transmembrane</keyword>
<keyword evidence="6" id="KW-0934">Plastid</keyword>
<accession>A0A8S1J2W8</accession>
<gene>
    <name evidence="12" type="ORF">OSTQU699_LOCUS6815</name>
</gene>
<dbReference type="GO" id="GO:0015979">
    <property type="term" value="P:photosynthesis"/>
    <property type="evidence" value="ECO:0007669"/>
    <property type="project" value="UniProtKB-KW"/>
</dbReference>
<evidence type="ECO:0000313" key="13">
    <source>
        <dbReference type="Proteomes" id="UP000708148"/>
    </source>
</evidence>
<dbReference type="EMBL" id="CAJHUC010001543">
    <property type="protein sequence ID" value="CAD7701456.1"/>
    <property type="molecule type" value="Genomic_DNA"/>
</dbReference>
<evidence type="ECO:0000256" key="5">
    <source>
        <dbReference type="ARBA" id="ARBA00022531"/>
    </source>
</evidence>
<comment type="caution">
    <text evidence="12">The sequence shown here is derived from an EMBL/GenBank/DDBJ whole genome shotgun (WGS) entry which is preliminary data.</text>
</comment>
<evidence type="ECO:0000256" key="8">
    <source>
        <dbReference type="ARBA" id="ARBA00022836"/>
    </source>
</evidence>
<keyword evidence="13" id="KW-1185">Reference proteome</keyword>
<feature type="compositionally biased region" description="Low complexity" evidence="11">
    <location>
        <begin position="1"/>
        <end position="17"/>
    </location>
</feature>
<name>A0A8S1J2W8_9CHLO</name>
<evidence type="ECO:0000256" key="6">
    <source>
        <dbReference type="ARBA" id="ARBA00022640"/>
    </source>
</evidence>
<dbReference type="PANTHER" id="PTHR34787">
    <property type="entry name" value="PHOTOSYSTEM I REACTION CENTER SUBUNIT VI-2, CHLOROPLASTIC"/>
    <property type="match status" value="1"/>
</dbReference>
<comment type="function">
    <text evidence="1">Possible role could be the docking of the LHC I antenna complex to the core complex.</text>
</comment>
<keyword evidence="5" id="KW-0602">Photosynthesis</keyword>
<dbReference type="Pfam" id="PF03244">
    <property type="entry name" value="PSI_PsaH"/>
    <property type="match status" value="1"/>
</dbReference>
<evidence type="ECO:0000256" key="3">
    <source>
        <dbReference type="ARBA" id="ARBA00010155"/>
    </source>
</evidence>
<feature type="region of interest" description="Disordered" evidence="11">
    <location>
        <begin position="1"/>
        <end position="43"/>
    </location>
</feature>
<organism evidence="12 13">
    <name type="scientific">Ostreobium quekettii</name>
    <dbReference type="NCBI Taxonomy" id="121088"/>
    <lineage>
        <taxon>Eukaryota</taxon>
        <taxon>Viridiplantae</taxon>
        <taxon>Chlorophyta</taxon>
        <taxon>core chlorophytes</taxon>
        <taxon>Ulvophyceae</taxon>
        <taxon>TCBD clade</taxon>
        <taxon>Bryopsidales</taxon>
        <taxon>Ostreobineae</taxon>
        <taxon>Ostreobiaceae</taxon>
        <taxon>Ostreobium</taxon>
    </lineage>
</organism>
<evidence type="ECO:0000256" key="9">
    <source>
        <dbReference type="ARBA" id="ARBA00023078"/>
    </source>
</evidence>
<keyword evidence="8" id="KW-0603">Photosystem I</keyword>
<dbReference type="OrthoDB" id="496139at2759"/>
<keyword evidence="10" id="KW-0472">Membrane</keyword>
<keyword evidence="9" id="KW-0793">Thylakoid</keyword>
<dbReference type="AlphaFoldDB" id="A0A8S1J2W8"/>
<evidence type="ECO:0000256" key="11">
    <source>
        <dbReference type="SAM" id="MobiDB-lite"/>
    </source>
</evidence>
<evidence type="ECO:0000256" key="4">
    <source>
        <dbReference type="ARBA" id="ARBA00022528"/>
    </source>
</evidence>
<dbReference type="GO" id="GO:0009535">
    <property type="term" value="C:chloroplast thylakoid membrane"/>
    <property type="evidence" value="ECO:0007669"/>
    <property type="project" value="UniProtKB-SubCell"/>
</dbReference>
<dbReference type="GO" id="GO:0009538">
    <property type="term" value="C:photosystem I reaction center"/>
    <property type="evidence" value="ECO:0007669"/>
    <property type="project" value="InterPro"/>
</dbReference>
<evidence type="ECO:0000256" key="7">
    <source>
        <dbReference type="ARBA" id="ARBA00022692"/>
    </source>
</evidence>
<sequence>MAASSAKASAFARGSAARPVLPPRVRASRHARPARLAPQAKYGQENQYFDLDDLENTLGSWDMYGQEDEKRYPALQAEFFERAGTSLSRREALRAVLFLGGGASILVWGAKGSKDVTLPIQAGPKKGGEKGPRGKI</sequence>
<evidence type="ECO:0000256" key="10">
    <source>
        <dbReference type="ARBA" id="ARBA00023136"/>
    </source>
</evidence>
<evidence type="ECO:0000256" key="1">
    <source>
        <dbReference type="ARBA" id="ARBA00002502"/>
    </source>
</evidence>